<dbReference type="EMBL" id="NBIV01000123">
    <property type="protein sequence ID" value="PXF43509.1"/>
    <property type="molecule type" value="Genomic_DNA"/>
</dbReference>
<gene>
    <name evidence="1" type="ORF">BWQ96_06737</name>
</gene>
<dbReference type="AlphaFoldDB" id="A0A2V3IN88"/>
<evidence type="ECO:0000313" key="1">
    <source>
        <dbReference type="EMBL" id="PXF43509.1"/>
    </source>
</evidence>
<dbReference type="Proteomes" id="UP000247409">
    <property type="component" value="Unassembled WGS sequence"/>
</dbReference>
<accession>A0A2V3IN88</accession>
<comment type="caution">
    <text evidence="1">The sequence shown here is derived from an EMBL/GenBank/DDBJ whole genome shotgun (WGS) entry which is preliminary data.</text>
</comment>
<name>A0A2V3IN88_9FLOR</name>
<reference evidence="1 2" key="1">
    <citation type="journal article" date="2018" name="Mol. Biol. Evol.">
        <title>Analysis of the draft genome of the red seaweed Gracilariopsis chorda provides insights into genome size evolution in Rhodophyta.</title>
        <authorList>
            <person name="Lee J."/>
            <person name="Yang E.C."/>
            <person name="Graf L."/>
            <person name="Yang J.H."/>
            <person name="Qiu H."/>
            <person name="Zel Zion U."/>
            <person name="Chan C.X."/>
            <person name="Stephens T.G."/>
            <person name="Weber A.P.M."/>
            <person name="Boo G.H."/>
            <person name="Boo S.M."/>
            <person name="Kim K.M."/>
            <person name="Shin Y."/>
            <person name="Jung M."/>
            <person name="Lee S.J."/>
            <person name="Yim H.S."/>
            <person name="Lee J.H."/>
            <person name="Bhattacharya D."/>
            <person name="Yoon H.S."/>
        </authorList>
    </citation>
    <scope>NUCLEOTIDE SEQUENCE [LARGE SCALE GENOMIC DNA]</scope>
    <source>
        <strain evidence="1 2">SKKU-2015</strain>
        <tissue evidence="1">Whole body</tissue>
    </source>
</reference>
<protein>
    <submittedName>
        <fullName evidence="1">Uncharacterized protein</fullName>
    </submittedName>
</protein>
<sequence>MEGEEVIEDLGEVEETEMDEVIDLNCAASDMDYEALLQPIPSKHGTGQDELSGLPG</sequence>
<evidence type="ECO:0000313" key="2">
    <source>
        <dbReference type="Proteomes" id="UP000247409"/>
    </source>
</evidence>
<proteinExistence type="predicted"/>
<organism evidence="1 2">
    <name type="scientific">Gracilariopsis chorda</name>
    <dbReference type="NCBI Taxonomy" id="448386"/>
    <lineage>
        <taxon>Eukaryota</taxon>
        <taxon>Rhodophyta</taxon>
        <taxon>Florideophyceae</taxon>
        <taxon>Rhodymeniophycidae</taxon>
        <taxon>Gracilariales</taxon>
        <taxon>Gracilariaceae</taxon>
        <taxon>Gracilariopsis</taxon>
    </lineage>
</organism>
<keyword evidence="2" id="KW-1185">Reference proteome</keyword>